<name>A0A2M9X8U7_9LEPT</name>
<dbReference type="GO" id="GO:0005615">
    <property type="term" value="C:extracellular space"/>
    <property type="evidence" value="ECO:0007669"/>
    <property type="project" value="InterPro"/>
</dbReference>
<evidence type="ECO:0000259" key="4">
    <source>
        <dbReference type="SMART" id="SM01360"/>
    </source>
</evidence>
<feature type="transmembrane region" description="Helical" evidence="2">
    <location>
        <begin position="12"/>
        <end position="28"/>
    </location>
</feature>
<organism evidence="5 6">
    <name type="scientific">Leptospira hartskeerlii</name>
    <dbReference type="NCBI Taxonomy" id="2023177"/>
    <lineage>
        <taxon>Bacteria</taxon>
        <taxon>Pseudomonadati</taxon>
        <taxon>Spirochaetota</taxon>
        <taxon>Spirochaetia</taxon>
        <taxon>Leptospirales</taxon>
        <taxon>Leptospiraceae</taxon>
        <taxon>Leptospira</taxon>
    </lineage>
</organism>
<dbReference type="OrthoDB" id="9767116at2"/>
<dbReference type="SMART" id="SM01359">
    <property type="entry name" value="A2M_N_2"/>
    <property type="match status" value="1"/>
</dbReference>
<dbReference type="Pfam" id="PF17791">
    <property type="entry name" value="MG3"/>
    <property type="match status" value="1"/>
</dbReference>
<keyword evidence="2" id="KW-0472">Membrane</keyword>
<dbReference type="Pfam" id="PF17973">
    <property type="entry name" value="bMG10"/>
    <property type="match status" value="1"/>
</dbReference>
<dbReference type="EMBL" id="NPDN01000010">
    <property type="protein sequence ID" value="PJZ24117.1"/>
    <property type="molecule type" value="Genomic_DNA"/>
</dbReference>
<comment type="caution">
    <text evidence="5">The sequence shown here is derived from an EMBL/GenBank/DDBJ whole genome shotgun (WGS) entry which is preliminary data.</text>
</comment>
<dbReference type="Pfam" id="PF00207">
    <property type="entry name" value="A2M"/>
    <property type="match status" value="1"/>
</dbReference>
<dbReference type="InterPro" id="IPR001599">
    <property type="entry name" value="Macroglobln_a2"/>
</dbReference>
<comment type="similarity">
    <text evidence="1">Belongs to the protease inhibitor I39 (alpha-2-macroglobulin) family. Bacterial alpha-2-macroglobulin subfamily.</text>
</comment>
<dbReference type="Proteomes" id="UP000232196">
    <property type="component" value="Unassembled WGS sequence"/>
</dbReference>
<dbReference type="SMART" id="SM01360">
    <property type="entry name" value="A2M"/>
    <property type="match status" value="1"/>
</dbReference>
<dbReference type="Gene3D" id="2.60.40.10">
    <property type="entry name" value="Immunoglobulins"/>
    <property type="match status" value="1"/>
</dbReference>
<dbReference type="Gene3D" id="1.50.10.20">
    <property type="match status" value="1"/>
</dbReference>
<proteinExistence type="inferred from homology"/>
<dbReference type="PANTHER" id="PTHR40094">
    <property type="entry name" value="ALPHA-2-MACROGLOBULIN HOMOLOG"/>
    <property type="match status" value="1"/>
</dbReference>
<feature type="domain" description="Alpha-2-macroglobulin bait region" evidence="3">
    <location>
        <begin position="655"/>
        <end position="794"/>
    </location>
</feature>
<dbReference type="InterPro" id="IPR013783">
    <property type="entry name" value="Ig-like_fold"/>
</dbReference>
<protein>
    <submittedName>
        <fullName evidence="5">Alpha-2-macroglobulin</fullName>
    </submittedName>
</protein>
<dbReference type="RefSeq" id="WP_100708035.1">
    <property type="nucleotide sequence ID" value="NZ_NPDL01000001.1"/>
</dbReference>
<dbReference type="CDD" id="cd02891">
    <property type="entry name" value="A2M_like"/>
    <property type="match status" value="1"/>
</dbReference>
<dbReference type="Gene3D" id="2.60.40.1930">
    <property type="match status" value="2"/>
</dbReference>
<dbReference type="InterPro" id="IPR011626">
    <property type="entry name" value="Alpha-macroglobulin_TED"/>
</dbReference>
<dbReference type="InterPro" id="IPR041246">
    <property type="entry name" value="Bact_MG10"/>
</dbReference>
<evidence type="ECO:0000256" key="1">
    <source>
        <dbReference type="ARBA" id="ARBA00010556"/>
    </source>
</evidence>
<keyword evidence="2" id="KW-0812">Transmembrane</keyword>
<dbReference type="Gene3D" id="6.20.50.160">
    <property type="match status" value="1"/>
</dbReference>
<feature type="domain" description="Alpha-2-macroglobulin" evidence="4">
    <location>
        <begin position="861"/>
        <end position="951"/>
    </location>
</feature>
<keyword evidence="2" id="KW-1133">Transmembrane helix</keyword>
<evidence type="ECO:0000259" key="3">
    <source>
        <dbReference type="SMART" id="SM01359"/>
    </source>
</evidence>
<dbReference type="Gene3D" id="2.60.40.1940">
    <property type="match status" value="1"/>
</dbReference>
<dbReference type="Gene3D" id="2.20.130.20">
    <property type="match status" value="1"/>
</dbReference>
<dbReference type="Pfam" id="PF01835">
    <property type="entry name" value="MG2"/>
    <property type="match status" value="1"/>
</dbReference>
<dbReference type="InterPro" id="IPR051802">
    <property type="entry name" value="YfhM-like"/>
</dbReference>
<evidence type="ECO:0000313" key="6">
    <source>
        <dbReference type="Proteomes" id="UP000232196"/>
    </source>
</evidence>
<dbReference type="InterPro" id="IPR047565">
    <property type="entry name" value="Alpha-macroglob_thiol-ester_cl"/>
</dbReference>
<evidence type="ECO:0000256" key="2">
    <source>
        <dbReference type="SAM" id="Phobius"/>
    </source>
</evidence>
<dbReference type="InterPro" id="IPR008930">
    <property type="entry name" value="Terpenoid_cyclase/PrenylTrfase"/>
</dbReference>
<dbReference type="GO" id="GO:0004866">
    <property type="term" value="F:endopeptidase inhibitor activity"/>
    <property type="evidence" value="ECO:0007669"/>
    <property type="project" value="InterPro"/>
</dbReference>
<gene>
    <name evidence="5" type="ORF">CH357_17355</name>
</gene>
<accession>A0A2M9X8U7</accession>
<dbReference type="InterPro" id="IPR041555">
    <property type="entry name" value="MG3"/>
</dbReference>
<keyword evidence="6" id="KW-1185">Reference proteome</keyword>
<dbReference type="InterPro" id="IPR002890">
    <property type="entry name" value="MG2"/>
</dbReference>
<reference evidence="5 6" key="1">
    <citation type="submission" date="2017-07" db="EMBL/GenBank/DDBJ databases">
        <title>Leptospira spp. isolated from tropical soils.</title>
        <authorList>
            <person name="Thibeaux R."/>
            <person name="Iraola G."/>
            <person name="Ferres I."/>
            <person name="Bierque E."/>
            <person name="Girault D."/>
            <person name="Soupe-Gilbert M.-E."/>
            <person name="Picardeau M."/>
            <person name="Goarant C."/>
        </authorList>
    </citation>
    <scope>NUCLEOTIDE SEQUENCE [LARGE SCALE GENOMIC DNA]</scope>
    <source>
        <strain evidence="5 6">MCA1-C-A1</strain>
    </source>
</reference>
<dbReference type="PANTHER" id="PTHR40094:SF1">
    <property type="entry name" value="UBIQUITIN DOMAIN-CONTAINING PROTEIN"/>
    <property type="match status" value="1"/>
</dbReference>
<dbReference type="SMART" id="SM01419">
    <property type="entry name" value="Thiol-ester_cl"/>
    <property type="match status" value="1"/>
</dbReference>
<dbReference type="Pfam" id="PF07678">
    <property type="entry name" value="TED_complement"/>
    <property type="match status" value="1"/>
</dbReference>
<dbReference type="Pfam" id="PF07703">
    <property type="entry name" value="A2M_BRD"/>
    <property type="match status" value="1"/>
</dbReference>
<dbReference type="InterPro" id="IPR011625">
    <property type="entry name" value="A2M_N_BRD"/>
</dbReference>
<evidence type="ECO:0000313" key="5">
    <source>
        <dbReference type="EMBL" id="PJZ24117.1"/>
    </source>
</evidence>
<sequence>MRTRVSDRKKIIFSFLAILISVLGLFYVKPNLFGSAAFYLGTDRSFGSGENAYVNLEGNGTVNYEFRVYKIADPQAFLTKKVKERLVQENNDGAFGNPIALFTRTVDKFRNDFRKVARKEFNSKTRSELKKTLGIDYEKPNEEKTLAIPAILKDQELVATFSVPTVTSFWAYRRIPVPIRDNGVYLVEGVSGSQLAYTILIKSGLNFLVKQSDAETFVYVGRKDSGDPVSDVDLTLFNLESGQSFQTGKTGSDGTYFYKGRSPVKGLVLAHKNGEYSVSDPEFYSSSFYGEGGPRAYIYTDRPVYRPGDTVYFKGIVRNFSQDDYKTISGAGVIAVASEQGETSIPSVPINISGDNGTFSGEFVVPESESTTLGNYSLILNFHDKTFQTEFAVEAYKKPTFLVSVSVPKSNYLQREEVNALVKARYYYGQPVAGQEVAYRVFRRPKFDYSPVGTINFDASSDYLEQSGQSDKQELVLDGKGKLDSKGQYSISFKPDKSDADSVYTVIASVQAEDMTLDGSASFSVNRSAFFVRISKDNSVYEPGKEAKLTVSLIAYDKTLSEVERQKMVGNRNVDLILYNRDIQFVKEANRSKISSLSVMTSASGVGTASFTIPKRGQFVLVAETKDPSGNLTKSETFFWASSVSDSIEIPFKDITLKPGKDIYSVGDTAEILVLSPVSNGHMILTLEGNRIFKKEVVKMKGNALKYAVPITAEMSPNFTLSAVQFSGNDVYKSQVRVVAPPEQKFLKVALEPGRKVYRPGDKAEIRLKTTGLGGNGVSAEVSLAIVDEAIYQIKEEKTPNIGTFFYHPRRNNVQTTLASAYKFFGYSENKRLKLALGKKGDSVYSAMKNEDQARDRFKDTSYWNAKVKTGPDGTATVSFNLPDNLTSWRVTAIAITPDTKVGRGQTSFVTKKDLMILGGMPRFIIKGETQKVSATISNQSPTKLPIKVTVKAEGAKVLGNSETTINLEPGQNQSLHFDVQTVADPKIKSAKISILAAGSGYQDLLKTEIPLKTWGLPKTISDSLGMEEGEHSGVLNLEAPKELGDPRLEVRLSPASLPALRQSLDYLADYPYGCVEQTMSRFYPLLSAQKAGFINERLRKELPKMIDVGLKRVSELQRTDGGFGWFEGGVESDVLMSAYVYRGLAVSQKNGAKVSAPVLNRARAYLYDVLGKGDLTPNAKAYIIFSLSEGGNVEDSIVDGLVKSSTKLNQYGQALLALTLANKGKKAEASTWFKKGVESSGFGKKPFFKLTSYGKNPRWEEDRIETISALLSAGVRLGEDKVILANLASSLLSNRIELAWNNSRDTSAAVLALSEFLVSVRESETPANVEIVLNGTSLKTVTLPPKSEQGELYKIPIPSELIRSGPNKVEVKKKDGPVLYATASLYYTDRSKKIQAYSNGIKVKRTYYKLKVDSNNITPVESKTFQPGDLVMVEVSVQKEGDADSYYQIEDSLLPGFSFLQRDAEYYAGDLKMEYLSRQIYDDRAIFFVGGPTKEFKVRYFIRAEVGGKYKVIPARASLMYYSEVTGASSDDEINVGQ</sequence>
<dbReference type="SUPFAM" id="SSF48239">
    <property type="entry name" value="Terpenoid cyclases/Protein prenyltransferases"/>
    <property type="match status" value="1"/>
</dbReference>